<protein>
    <recommendedName>
        <fullName evidence="20">GATA transcription factor 19-like</fullName>
    </recommendedName>
</protein>
<dbReference type="InterPro" id="IPR013088">
    <property type="entry name" value="Znf_NHR/GATA"/>
</dbReference>
<keyword evidence="5 12" id="KW-0863">Zinc-finger</keyword>
<evidence type="ECO:0000313" key="19">
    <source>
        <dbReference type="Proteomes" id="UP001280121"/>
    </source>
</evidence>
<dbReference type="PANTHER" id="PTHR46125">
    <property type="entry name" value="GATA TRANSCRIPTION FACTOR 28"/>
    <property type="match status" value="1"/>
</dbReference>
<evidence type="ECO:0000256" key="13">
    <source>
        <dbReference type="PROSITE-ProRule" id="PRU00357"/>
    </source>
</evidence>
<dbReference type="GO" id="GO:0005634">
    <property type="term" value="C:nucleus"/>
    <property type="evidence" value="ECO:0007669"/>
    <property type="project" value="UniProtKB-SubCell"/>
</dbReference>
<dbReference type="Proteomes" id="UP001280121">
    <property type="component" value="Unassembled WGS sequence"/>
</dbReference>
<reference evidence="18" key="1">
    <citation type="journal article" date="2023" name="Plant J.">
        <title>Genome sequences and population genomics provide insights into the demographic history, inbreeding, and mutation load of two 'living fossil' tree species of Dipteronia.</title>
        <authorList>
            <person name="Feng Y."/>
            <person name="Comes H.P."/>
            <person name="Chen J."/>
            <person name="Zhu S."/>
            <person name="Lu R."/>
            <person name="Zhang X."/>
            <person name="Li P."/>
            <person name="Qiu J."/>
            <person name="Olsen K.M."/>
            <person name="Qiu Y."/>
        </authorList>
    </citation>
    <scope>NUCLEOTIDE SEQUENCE</scope>
    <source>
        <strain evidence="18">KIB01</strain>
    </source>
</reference>
<comment type="function">
    <text evidence="1">Transcriptional activator that specifically binds 5'-GATA-3' or 5'-GAT-3' motifs within gene promoters.</text>
</comment>
<evidence type="ECO:0000256" key="3">
    <source>
        <dbReference type="ARBA" id="ARBA00007722"/>
    </source>
</evidence>
<dbReference type="CDD" id="cd00202">
    <property type="entry name" value="ZnF_GATA"/>
    <property type="match status" value="1"/>
</dbReference>
<evidence type="ECO:0000313" key="18">
    <source>
        <dbReference type="EMBL" id="KAK2662864.1"/>
    </source>
</evidence>
<keyword evidence="7" id="KW-0805">Transcription regulation</keyword>
<dbReference type="InterPro" id="IPR000679">
    <property type="entry name" value="Znf_GATA"/>
</dbReference>
<dbReference type="PROSITE" id="PS50114">
    <property type="entry name" value="GATA_ZN_FINGER_2"/>
    <property type="match status" value="1"/>
</dbReference>
<feature type="domain" description="Tify" evidence="17">
    <location>
        <begin position="71"/>
        <end position="106"/>
    </location>
</feature>
<evidence type="ECO:0000259" key="15">
    <source>
        <dbReference type="PROSITE" id="PS50114"/>
    </source>
</evidence>
<keyword evidence="9" id="KW-0010">Activator</keyword>
<dbReference type="InterPro" id="IPR045280">
    <property type="entry name" value="TIFY-like"/>
</dbReference>
<dbReference type="PROSITE" id="PS51320">
    <property type="entry name" value="TIFY"/>
    <property type="match status" value="1"/>
</dbReference>
<dbReference type="PANTHER" id="PTHR46125:SF15">
    <property type="entry name" value="GATA TRANSCRIPTION FACTOR 19-LIKE ISOFORM X1"/>
    <property type="match status" value="1"/>
</dbReference>
<evidence type="ECO:0000256" key="5">
    <source>
        <dbReference type="ARBA" id="ARBA00022771"/>
    </source>
</evidence>
<comment type="subcellular location">
    <subcellularLocation>
        <location evidence="2 13">Nucleus</location>
    </subcellularLocation>
</comment>
<dbReference type="Pfam" id="PF00320">
    <property type="entry name" value="GATA"/>
    <property type="match status" value="1"/>
</dbReference>
<dbReference type="PROSITE" id="PS00344">
    <property type="entry name" value="GATA_ZN_FINGER_1"/>
    <property type="match status" value="1"/>
</dbReference>
<evidence type="ECO:0000256" key="9">
    <source>
        <dbReference type="ARBA" id="ARBA00023159"/>
    </source>
</evidence>
<organism evidence="18 19">
    <name type="scientific">Dipteronia dyeriana</name>
    <dbReference type="NCBI Taxonomy" id="168575"/>
    <lineage>
        <taxon>Eukaryota</taxon>
        <taxon>Viridiplantae</taxon>
        <taxon>Streptophyta</taxon>
        <taxon>Embryophyta</taxon>
        <taxon>Tracheophyta</taxon>
        <taxon>Spermatophyta</taxon>
        <taxon>Magnoliopsida</taxon>
        <taxon>eudicotyledons</taxon>
        <taxon>Gunneridae</taxon>
        <taxon>Pentapetalae</taxon>
        <taxon>rosids</taxon>
        <taxon>malvids</taxon>
        <taxon>Sapindales</taxon>
        <taxon>Sapindaceae</taxon>
        <taxon>Hippocastanoideae</taxon>
        <taxon>Acereae</taxon>
        <taxon>Dipteronia</taxon>
    </lineage>
</organism>
<evidence type="ECO:0000256" key="7">
    <source>
        <dbReference type="ARBA" id="ARBA00023015"/>
    </source>
</evidence>
<keyword evidence="11 13" id="KW-0539">Nucleus</keyword>
<dbReference type="InterPro" id="IPR010402">
    <property type="entry name" value="CCT_domain"/>
</dbReference>
<evidence type="ECO:0000256" key="4">
    <source>
        <dbReference type="ARBA" id="ARBA00022723"/>
    </source>
</evidence>
<evidence type="ECO:0008006" key="20">
    <source>
        <dbReference type="Google" id="ProtNLM"/>
    </source>
</evidence>
<dbReference type="Pfam" id="PF06200">
    <property type="entry name" value="tify"/>
    <property type="match status" value="1"/>
</dbReference>
<keyword evidence="6" id="KW-0862">Zinc</keyword>
<dbReference type="Gene3D" id="3.30.50.10">
    <property type="entry name" value="Erythroid Transcription Factor GATA-1, subunit A"/>
    <property type="match status" value="1"/>
</dbReference>
<comment type="similarity">
    <text evidence="3">Belongs to the type IV zinc-finger family. Class C subfamily.</text>
</comment>
<dbReference type="SMART" id="SM00979">
    <property type="entry name" value="TIFY"/>
    <property type="match status" value="1"/>
</dbReference>
<evidence type="ECO:0000256" key="2">
    <source>
        <dbReference type="ARBA" id="ARBA00004123"/>
    </source>
</evidence>
<keyword evidence="10" id="KW-0804">Transcription</keyword>
<sequence length="376" mass="41705">MYAMNPRPLQARPYIDSEDHNDLLRAPVQNGVVEEGGSGGDSDEVLEEAGFRLVNNRKSYDGGGGGRVFAESTRTGELTMSFQGEVYVFPAVTPQKVQALLLLLGERDGPTKVQSSDFPPQEDVKGVGNDSHGSKLSQRTASVVRFREKRKERCFEKKIRYKCRKEVAQRMHRKGGQFASLKECDDKAAVNLNPSNDTTPESVLRRCQHCGTSEKFTPAMRRGPAGPRTLCNACGLMWANKGTLRDLTKGGKGSCFDQNDLETPNDVKSSIVEAENFYVNRDDQGSSPVETKPEPMGPEIFSRKPNEQDLLESDDGVLHQLPFQAENSLMNLDEEDVQDTIDELANASGSDFEIPSNFDEQVNFDDSILGTDWQRT</sequence>
<dbReference type="Pfam" id="PF06203">
    <property type="entry name" value="CCT"/>
    <property type="match status" value="1"/>
</dbReference>
<evidence type="ECO:0000259" key="16">
    <source>
        <dbReference type="PROSITE" id="PS51017"/>
    </source>
</evidence>
<keyword evidence="4" id="KW-0479">Metal-binding</keyword>
<accession>A0AAD9XNH7</accession>
<evidence type="ECO:0000256" key="10">
    <source>
        <dbReference type="ARBA" id="ARBA00023163"/>
    </source>
</evidence>
<comment type="caution">
    <text evidence="18">The sequence shown here is derived from an EMBL/GenBank/DDBJ whole genome shotgun (WGS) entry which is preliminary data.</text>
</comment>
<keyword evidence="8" id="KW-0238">DNA-binding</keyword>
<gene>
    <name evidence="18" type="ORF">Ddye_001438</name>
</gene>
<dbReference type="GO" id="GO:0043565">
    <property type="term" value="F:sequence-specific DNA binding"/>
    <property type="evidence" value="ECO:0007669"/>
    <property type="project" value="InterPro"/>
</dbReference>
<evidence type="ECO:0000259" key="17">
    <source>
        <dbReference type="PROSITE" id="PS51320"/>
    </source>
</evidence>
<evidence type="ECO:0000256" key="14">
    <source>
        <dbReference type="SAM" id="MobiDB-lite"/>
    </source>
</evidence>
<name>A0AAD9XNH7_9ROSI</name>
<dbReference type="EMBL" id="JANJYI010000001">
    <property type="protein sequence ID" value="KAK2662864.1"/>
    <property type="molecule type" value="Genomic_DNA"/>
</dbReference>
<keyword evidence="19" id="KW-1185">Reference proteome</keyword>
<dbReference type="GO" id="GO:0008270">
    <property type="term" value="F:zinc ion binding"/>
    <property type="evidence" value="ECO:0007669"/>
    <property type="project" value="UniProtKB-KW"/>
</dbReference>
<dbReference type="SMART" id="SM00401">
    <property type="entry name" value="ZnF_GATA"/>
    <property type="match status" value="1"/>
</dbReference>
<feature type="domain" description="GATA-type" evidence="15">
    <location>
        <begin position="201"/>
        <end position="249"/>
    </location>
</feature>
<evidence type="ECO:0000256" key="1">
    <source>
        <dbReference type="ARBA" id="ARBA00002206"/>
    </source>
</evidence>
<evidence type="ECO:0000256" key="11">
    <source>
        <dbReference type="ARBA" id="ARBA00023242"/>
    </source>
</evidence>
<dbReference type="GO" id="GO:0006355">
    <property type="term" value="P:regulation of DNA-templated transcription"/>
    <property type="evidence" value="ECO:0007669"/>
    <property type="project" value="InterPro"/>
</dbReference>
<evidence type="ECO:0000256" key="8">
    <source>
        <dbReference type="ARBA" id="ARBA00023125"/>
    </source>
</evidence>
<evidence type="ECO:0000256" key="6">
    <source>
        <dbReference type="ARBA" id="ARBA00022833"/>
    </source>
</evidence>
<feature type="region of interest" description="Disordered" evidence="14">
    <location>
        <begin position="111"/>
        <end position="140"/>
    </location>
</feature>
<dbReference type="InterPro" id="IPR010399">
    <property type="entry name" value="Tify_dom"/>
</dbReference>
<dbReference type="PROSITE" id="PS51017">
    <property type="entry name" value="CCT"/>
    <property type="match status" value="1"/>
</dbReference>
<dbReference type="AlphaFoldDB" id="A0AAD9XNH7"/>
<proteinExistence type="inferred from homology"/>
<dbReference type="SUPFAM" id="SSF57716">
    <property type="entry name" value="Glucocorticoid receptor-like (DNA-binding domain)"/>
    <property type="match status" value="1"/>
</dbReference>
<feature type="domain" description="CCT" evidence="16">
    <location>
        <begin position="139"/>
        <end position="181"/>
    </location>
</feature>
<evidence type="ECO:0000256" key="12">
    <source>
        <dbReference type="PROSITE-ProRule" id="PRU00094"/>
    </source>
</evidence>